<evidence type="ECO:0000313" key="2">
    <source>
        <dbReference type="Proteomes" id="UP000544054"/>
    </source>
</evidence>
<gene>
    <name evidence="1" type="ORF">HHL23_00420</name>
</gene>
<dbReference type="RefSeq" id="WP_169232886.1">
    <property type="nucleotide sequence ID" value="NZ_JABBGI010000001.1"/>
</dbReference>
<reference evidence="1 2" key="1">
    <citation type="submission" date="2020-04" db="EMBL/GenBank/DDBJ databases">
        <title>Chryseobacterium sp. RP-3-3 sp. nov., isolated from Jeju soil.</title>
        <authorList>
            <person name="Dahal R.H."/>
        </authorList>
    </citation>
    <scope>NUCLEOTIDE SEQUENCE [LARGE SCALE GENOMIC DNA]</scope>
    <source>
        <strain evidence="1 2">RP-3-3</strain>
    </source>
</reference>
<keyword evidence="2" id="KW-1185">Reference proteome</keyword>
<dbReference type="AlphaFoldDB" id="A0A7Y0FPN9"/>
<proteinExistence type="predicted"/>
<accession>A0A7Y0FPN9</accession>
<organism evidence="1 2">
    <name type="scientific">Chryseobacterium antibioticum</name>
    <dbReference type="NCBI Taxonomy" id="2728847"/>
    <lineage>
        <taxon>Bacteria</taxon>
        <taxon>Pseudomonadati</taxon>
        <taxon>Bacteroidota</taxon>
        <taxon>Flavobacteriia</taxon>
        <taxon>Flavobacteriales</taxon>
        <taxon>Weeksellaceae</taxon>
        <taxon>Chryseobacterium group</taxon>
        <taxon>Chryseobacterium</taxon>
    </lineage>
</organism>
<evidence type="ECO:0000313" key="1">
    <source>
        <dbReference type="EMBL" id="NML68277.1"/>
    </source>
</evidence>
<dbReference type="EMBL" id="JABBGI010000001">
    <property type="protein sequence ID" value="NML68277.1"/>
    <property type="molecule type" value="Genomic_DNA"/>
</dbReference>
<sequence length="105" mass="12743">MNHPNYNKIYLDLIDKKFPEKKEELIPLLAEEIKNSLELIKFNNLIFTYQKKDILAFNQKLRSYDETSIKKIMEYQKTNQLNNQQMANQFRISRNTIAKWKKLFV</sequence>
<name>A0A7Y0FPN9_9FLAO</name>
<dbReference type="Proteomes" id="UP000544054">
    <property type="component" value="Unassembled WGS sequence"/>
</dbReference>
<comment type="caution">
    <text evidence="1">The sequence shown here is derived from an EMBL/GenBank/DDBJ whole genome shotgun (WGS) entry which is preliminary data.</text>
</comment>
<protein>
    <submittedName>
        <fullName evidence="1">Helix-turn-helix domain-containing protein</fullName>
    </submittedName>
</protein>